<proteinExistence type="predicted"/>
<name>A0A9Q9SF62_9BURK</name>
<evidence type="ECO:0000313" key="1">
    <source>
        <dbReference type="EMBL" id="VWB32932.1"/>
    </source>
</evidence>
<sequence>MILVYRCRVKSLNGLLNQQSRAVNDVWNFCNDTQQHALKWNNMRTCIAGCGNCSASGKQGRQRIRILFSTSRSVNVMAPVSNR</sequence>
<comment type="caution">
    <text evidence="1">The sequence shown here is derived from an EMBL/GenBank/DDBJ whole genome shotgun (WGS) entry which is preliminary data.</text>
</comment>
<dbReference type="AlphaFoldDB" id="A0A9Q9SF62"/>
<dbReference type="EMBL" id="CABVPX010000004">
    <property type="protein sequence ID" value="VWB32932.1"/>
    <property type="molecule type" value="Genomic_DNA"/>
</dbReference>
<reference evidence="1 2" key="1">
    <citation type="submission" date="2019-09" db="EMBL/GenBank/DDBJ databases">
        <authorList>
            <person name="Depoorter E."/>
        </authorList>
    </citation>
    <scope>NUCLEOTIDE SEQUENCE [LARGE SCALE GENOMIC DNA]</scope>
    <source>
        <strain evidence="1">LMG 24066</strain>
    </source>
</reference>
<protein>
    <submittedName>
        <fullName evidence="1">Transposase</fullName>
    </submittedName>
</protein>
<organism evidence="1 2">
    <name type="scientific">Burkholderia arboris</name>
    <dbReference type="NCBI Taxonomy" id="488730"/>
    <lineage>
        <taxon>Bacteria</taxon>
        <taxon>Pseudomonadati</taxon>
        <taxon>Pseudomonadota</taxon>
        <taxon>Betaproteobacteria</taxon>
        <taxon>Burkholderiales</taxon>
        <taxon>Burkholderiaceae</taxon>
        <taxon>Burkholderia</taxon>
        <taxon>Burkholderia cepacia complex</taxon>
    </lineage>
</organism>
<dbReference type="Proteomes" id="UP000494172">
    <property type="component" value="Unassembled WGS sequence"/>
</dbReference>
<evidence type="ECO:0000313" key="2">
    <source>
        <dbReference type="Proteomes" id="UP000494172"/>
    </source>
</evidence>
<gene>
    <name evidence="1" type="ORF">BAR24066_01417</name>
</gene>
<accession>A0A9Q9SF62</accession>